<dbReference type="PANTHER" id="PTHR46796">
    <property type="entry name" value="HTH-TYPE TRANSCRIPTIONAL ACTIVATOR RHAS-RELATED"/>
    <property type="match status" value="1"/>
</dbReference>
<dbReference type="AlphaFoldDB" id="A0A2T0TVC7"/>
<dbReference type="InterPro" id="IPR035418">
    <property type="entry name" value="AraC-bd_2"/>
</dbReference>
<evidence type="ECO:0000256" key="2">
    <source>
        <dbReference type="ARBA" id="ARBA00023125"/>
    </source>
</evidence>
<dbReference type="Proteomes" id="UP000239210">
    <property type="component" value="Unassembled WGS sequence"/>
</dbReference>
<keyword evidence="2" id="KW-0238">DNA-binding</keyword>
<dbReference type="GO" id="GO:0003700">
    <property type="term" value="F:DNA-binding transcription factor activity"/>
    <property type="evidence" value="ECO:0007669"/>
    <property type="project" value="InterPro"/>
</dbReference>
<dbReference type="GO" id="GO:0043565">
    <property type="term" value="F:sequence-specific DNA binding"/>
    <property type="evidence" value="ECO:0007669"/>
    <property type="project" value="InterPro"/>
</dbReference>
<organism evidence="5 6">
    <name type="scientific">Geodermatophilus tzadiensis</name>
    <dbReference type="NCBI Taxonomy" id="1137988"/>
    <lineage>
        <taxon>Bacteria</taxon>
        <taxon>Bacillati</taxon>
        <taxon>Actinomycetota</taxon>
        <taxon>Actinomycetes</taxon>
        <taxon>Geodermatophilales</taxon>
        <taxon>Geodermatophilaceae</taxon>
        <taxon>Geodermatophilus</taxon>
    </lineage>
</organism>
<reference evidence="5 6" key="1">
    <citation type="submission" date="2018-03" db="EMBL/GenBank/DDBJ databases">
        <title>Genomic Encyclopedia of Archaeal and Bacterial Type Strains, Phase II (KMG-II): from individual species to whole genera.</title>
        <authorList>
            <person name="Goeker M."/>
        </authorList>
    </citation>
    <scope>NUCLEOTIDE SEQUENCE [LARGE SCALE GENOMIC DNA]</scope>
    <source>
        <strain evidence="5 6">DSM 45416</strain>
    </source>
</reference>
<dbReference type="Pfam" id="PF14525">
    <property type="entry name" value="AraC_binding_2"/>
    <property type="match status" value="1"/>
</dbReference>
<sequence>MPASPAVLDVARVTRLEAWREVLAQTFVPLEATPLGEEAAFHGRVQAAPVADLQLSIVSGSGQVVRRTRRLVEHAAADLYKVGVQLRGRGLVEQDGRVAELAPGDLAVYDTARPYELVFERDFEMLVLVVPRRRLVSRAPGLDGLTAVTISGARGSGALTSSLLRGLDPRTARQGAEAVYLSDAAVDLVAACLAGCSDSRGAAPGADAVVLAARRYIEDHLADPALSPAEVATAVHMSLRHLQKLFERRGSTITGGIRELRLERCWHDLADPRLAHRPVAAVAASWGLVDAAQFSRAFRARYGTTPRAHRADLTARDG</sequence>
<dbReference type="EMBL" id="PVTG01000005">
    <property type="protein sequence ID" value="PRY49615.1"/>
    <property type="molecule type" value="Genomic_DNA"/>
</dbReference>
<evidence type="ECO:0000256" key="1">
    <source>
        <dbReference type="ARBA" id="ARBA00023015"/>
    </source>
</evidence>
<evidence type="ECO:0000259" key="4">
    <source>
        <dbReference type="PROSITE" id="PS01124"/>
    </source>
</evidence>
<evidence type="ECO:0000313" key="6">
    <source>
        <dbReference type="Proteomes" id="UP000239210"/>
    </source>
</evidence>
<dbReference type="PANTHER" id="PTHR46796:SF6">
    <property type="entry name" value="ARAC SUBFAMILY"/>
    <property type="match status" value="1"/>
</dbReference>
<keyword evidence="3" id="KW-0804">Transcription</keyword>
<comment type="caution">
    <text evidence="5">The sequence shown here is derived from an EMBL/GenBank/DDBJ whole genome shotgun (WGS) entry which is preliminary data.</text>
</comment>
<keyword evidence="6" id="KW-1185">Reference proteome</keyword>
<dbReference type="OrthoDB" id="9799345at2"/>
<dbReference type="SUPFAM" id="SSF46689">
    <property type="entry name" value="Homeodomain-like"/>
    <property type="match status" value="1"/>
</dbReference>
<evidence type="ECO:0000313" key="5">
    <source>
        <dbReference type="EMBL" id="PRY49615.1"/>
    </source>
</evidence>
<dbReference type="InterPro" id="IPR018060">
    <property type="entry name" value="HTH_AraC"/>
</dbReference>
<dbReference type="Gene3D" id="1.10.10.60">
    <property type="entry name" value="Homeodomain-like"/>
    <property type="match status" value="1"/>
</dbReference>
<dbReference type="InterPro" id="IPR050204">
    <property type="entry name" value="AraC_XylS_family_regulators"/>
</dbReference>
<evidence type="ECO:0000256" key="3">
    <source>
        <dbReference type="ARBA" id="ARBA00023163"/>
    </source>
</evidence>
<dbReference type="PROSITE" id="PS01124">
    <property type="entry name" value="HTH_ARAC_FAMILY_2"/>
    <property type="match status" value="1"/>
</dbReference>
<gene>
    <name evidence="5" type="ORF">LY71_10559</name>
</gene>
<dbReference type="SMART" id="SM00342">
    <property type="entry name" value="HTH_ARAC"/>
    <property type="match status" value="1"/>
</dbReference>
<protein>
    <submittedName>
        <fullName evidence="5">AraC family transcriptional regulator</fullName>
    </submittedName>
</protein>
<dbReference type="Pfam" id="PF12833">
    <property type="entry name" value="HTH_18"/>
    <property type="match status" value="1"/>
</dbReference>
<dbReference type="InterPro" id="IPR009057">
    <property type="entry name" value="Homeodomain-like_sf"/>
</dbReference>
<keyword evidence="1" id="KW-0805">Transcription regulation</keyword>
<feature type="domain" description="HTH araC/xylS-type" evidence="4">
    <location>
        <begin position="211"/>
        <end position="312"/>
    </location>
</feature>
<proteinExistence type="predicted"/>
<name>A0A2T0TVC7_9ACTN</name>
<accession>A0A2T0TVC7</accession>